<evidence type="ECO:0000256" key="3">
    <source>
        <dbReference type="ARBA" id="ARBA00022485"/>
    </source>
</evidence>
<dbReference type="GO" id="GO:0045892">
    <property type="term" value="P:negative regulation of DNA-templated transcription"/>
    <property type="evidence" value="ECO:0007669"/>
    <property type="project" value="TreeGrafter"/>
</dbReference>
<evidence type="ECO:0000313" key="13">
    <source>
        <dbReference type="EMBL" id="CAB4324687.1"/>
    </source>
</evidence>
<gene>
    <name evidence="13" type="ORF">UFOPK1392_02463</name>
</gene>
<evidence type="ECO:0000256" key="11">
    <source>
        <dbReference type="SAM" id="MobiDB-lite"/>
    </source>
</evidence>
<dbReference type="Pfam" id="PF02467">
    <property type="entry name" value="Whib"/>
    <property type="match status" value="1"/>
</dbReference>
<keyword evidence="5" id="KW-0408">Iron</keyword>
<keyword evidence="3" id="KW-0004">4Fe-4S</keyword>
<protein>
    <submittedName>
        <fullName evidence="13">Unannotated protein</fullName>
    </submittedName>
</protein>
<evidence type="ECO:0000256" key="6">
    <source>
        <dbReference type="ARBA" id="ARBA00023014"/>
    </source>
</evidence>
<evidence type="ECO:0000256" key="10">
    <source>
        <dbReference type="ARBA" id="ARBA00023163"/>
    </source>
</evidence>
<dbReference type="EMBL" id="CAEMXZ010000195">
    <property type="protein sequence ID" value="CAB4324687.1"/>
    <property type="molecule type" value="Genomic_DNA"/>
</dbReference>
<evidence type="ECO:0000256" key="1">
    <source>
        <dbReference type="ARBA" id="ARBA00001966"/>
    </source>
</evidence>
<keyword evidence="10" id="KW-0804">Transcription</keyword>
<comment type="cofactor">
    <cofactor evidence="1">
        <name>[4Fe-4S] cluster</name>
        <dbReference type="ChEBI" id="CHEBI:49883"/>
    </cofactor>
</comment>
<proteinExistence type="inferred from homology"/>
<dbReference type="GO" id="GO:0045454">
    <property type="term" value="P:cell redox homeostasis"/>
    <property type="evidence" value="ECO:0007669"/>
    <property type="project" value="TreeGrafter"/>
</dbReference>
<name>A0A6J5YJG3_9ZZZZ</name>
<dbReference type="AlphaFoldDB" id="A0A6J5YJG3"/>
<evidence type="ECO:0000256" key="2">
    <source>
        <dbReference type="ARBA" id="ARBA00006597"/>
    </source>
</evidence>
<reference evidence="13" key="1">
    <citation type="submission" date="2020-05" db="EMBL/GenBank/DDBJ databases">
        <authorList>
            <person name="Chiriac C."/>
            <person name="Salcher M."/>
            <person name="Ghai R."/>
            <person name="Kavagutti S V."/>
        </authorList>
    </citation>
    <scope>NUCLEOTIDE SEQUENCE</scope>
</reference>
<evidence type="ECO:0000256" key="4">
    <source>
        <dbReference type="ARBA" id="ARBA00022723"/>
    </source>
</evidence>
<keyword evidence="8" id="KW-0238">DNA-binding</keyword>
<keyword evidence="9" id="KW-1015">Disulfide bond</keyword>
<evidence type="ECO:0000259" key="12">
    <source>
        <dbReference type="PROSITE" id="PS51674"/>
    </source>
</evidence>
<dbReference type="GO" id="GO:0047134">
    <property type="term" value="F:protein-disulfide reductase [NAD(P)H] activity"/>
    <property type="evidence" value="ECO:0007669"/>
    <property type="project" value="TreeGrafter"/>
</dbReference>
<evidence type="ECO:0000256" key="7">
    <source>
        <dbReference type="ARBA" id="ARBA00023015"/>
    </source>
</evidence>
<accession>A0A6J5YJG3</accession>
<sequence length="101" mass="11299">MESILISADRPVWMSQAACKGRTNLFFGIAGERPERRIRREESARKVCAECPVLLPCRDLARINRENGFWGGETEEERAASGHAPRSISRRSVQDAAVRAS</sequence>
<organism evidence="13">
    <name type="scientific">freshwater metagenome</name>
    <dbReference type="NCBI Taxonomy" id="449393"/>
    <lineage>
        <taxon>unclassified sequences</taxon>
        <taxon>metagenomes</taxon>
        <taxon>ecological metagenomes</taxon>
    </lineage>
</organism>
<comment type="similarity">
    <text evidence="2">Belongs to the WhiB family.</text>
</comment>
<dbReference type="PANTHER" id="PTHR38839">
    <property type="entry name" value="TRANSCRIPTIONAL REGULATOR WHID-RELATED"/>
    <property type="match status" value="1"/>
</dbReference>
<keyword evidence="4" id="KW-0479">Metal-binding</keyword>
<dbReference type="InterPro" id="IPR003482">
    <property type="entry name" value="Whib"/>
</dbReference>
<feature type="region of interest" description="Disordered" evidence="11">
    <location>
        <begin position="71"/>
        <end position="101"/>
    </location>
</feature>
<dbReference type="PROSITE" id="PS51674">
    <property type="entry name" value="4FE4S_WBL"/>
    <property type="match status" value="1"/>
</dbReference>
<feature type="domain" description="4Fe-4S Wbl-type" evidence="12">
    <location>
        <begin position="18"/>
        <end position="80"/>
    </location>
</feature>
<keyword evidence="7" id="KW-0805">Transcription regulation</keyword>
<evidence type="ECO:0000256" key="8">
    <source>
        <dbReference type="ARBA" id="ARBA00023125"/>
    </source>
</evidence>
<evidence type="ECO:0000256" key="9">
    <source>
        <dbReference type="ARBA" id="ARBA00023157"/>
    </source>
</evidence>
<keyword evidence="6" id="KW-0411">Iron-sulfur</keyword>
<dbReference type="GO" id="GO:0046872">
    <property type="term" value="F:metal ion binding"/>
    <property type="evidence" value="ECO:0007669"/>
    <property type="project" value="UniProtKB-KW"/>
</dbReference>
<evidence type="ECO:0000256" key="5">
    <source>
        <dbReference type="ARBA" id="ARBA00023004"/>
    </source>
</evidence>
<dbReference type="GO" id="GO:0051539">
    <property type="term" value="F:4 iron, 4 sulfur cluster binding"/>
    <property type="evidence" value="ECO:0007669"/>
    <property type="project" value="UniProtKB-KW"/>
</dbReference>
<dbReference type="GO" id="GO:0003677">
    <property type="term" value="F:DNA binding"/>
    <property type="evidence" value="ECO:0007669"/>
    <property type="project" value="UniProtKB-KW"/>
</dbReference>
<dbReference type="InterPro" id="IPR034768">
    <property type="entry name" value="4FE4S_WBL"/>
</dbReference>